<feature type="compositionally biased region" description="Polar residues" evidence="6">
    <location>
        <begin position="1"/>
        <end position="14"/>
    </location>
</feature>
<feature type="region of interest" description="Disordered" evidence="6">
    <location>
        <begin position="1"/>
        <end position="24"/>
    </location>
</feature>
<dbReference type="STRING" id="448386.A0A2V3J2L1"/>
<evidence type="ECO:0000256" key="6">
    <source>
        <dbReference type="SAM" id="MobiDB-lite"/>
    </source>
</evidence>
<gene>
    <name evidence="8" type="ORF">BWQ96_01467</name>
</gene>
<sequence length="394" mass="43253">MATTKESSRQSSPVLVNRGGRKRKAIEPIQNRNKQRVTFSKRKDGLLKKAYELGVLCDCEIGVIIFNPLSGNLFEYCSVQMENLLQRYASYKGPSMRMEKETFCDRSAAKGVSNIPVEEPELAQKARNAAIAASHRPRPILKFQRQSFGHTKCRMVRKSDQMRGESLATVGSSKGTSPDEQVSKKSRMDSEHYDTLRLPKLGQTTLDRSVHPIDHVLNSTAVHCPTGGTASAIVSRNEVFPVPRAMSATVESGAYHVLASLARMNDSRTDQCGLPLQYMRRTATHEQQEGQAAQLQELGSLEQLQPPYAQHYALPGLNAYASVASGRLADFDSCAGHISAHSGHPDEQNTVFPVLPHATGPASIVSSGIEQHHWANCNAAESDFISVNDTDQQP</sequence>
<evidence type="ECO:0000313" key="9">
    <source>
        <dbReference type="Proteomes" id="UP000247409"/>
    </source>
</evidence>
<dbReference type="Pfam" id="PF00319">
    <property type="entry name" value="SRF-TF"/>
    <property type="match status" value="1"/>
</dbReference>
<reference evidence="8 9" key="1">
    <citation type="journal article" date="2018" name="Mol. Biol. Evol.">
        <title>Analysis of the draft genome of the red seaweed Gracilariopsis chorda provides insights into genome size evolution in Rhodophyta.</title>
        <authorList>
            <person name="Lee J."/>
            <person name="Yang E.C."/>
            <person name="Graf L."/>
            <person name="Yang J.H."/>
            <person name="Qiu H."/>
            <person name="Zel Zion U."/>
            <person name="Chan C.X."/>
            <person name="Stephens T.G."/>
            <person name="Weber A.P.M."/>
            <person name="Boo G.H."/>
            <person name="Boo S.M."/>
            <person name="Kim K.M."/>
            <person name="Shin Y."/>
            <person name="Jung M."/>
            <person name="Lee S.J."/>
            <person name="Yim H.S."/>
            <person name="Lee J.H."/>
            <person name="Bhattacharya D."/>
            <person name="Yoon H.S."/>
        </authorList>
    </citation>
    <scope>NUCLEOTIDE SEQUENCE [LARGE SCALE GENOMIC DNA]</scope>
    <source>
        <strain evidence="8 9">SKKU-2015</strain>
        <tissue evidence="8">Whole body</tissue>
    </source>
</reference>
<dbReference type="InterPro" id="IPR036879">
    <property type="entry name" value="TF_MADSbox_sf"/>
</dbReference>
<dbReference type="OrthoDB" id="5967at2759"/>
<dbReference type="InterPro" id="IPR002100">
    <property type="entry name" value="TF_MADSbox"/>
</dbReference>
<organism evidence="8 9">
    <name type="scientific">Gracilariopsis chorda</name>
    <dbReference type="NCBI Taxonomy" id="448386"/>
    <lineage>
        <taxon>Eukaryota</taxon>
        <taxon>Rhodophyta</taxon>
        <taxon>Florideophyceae</taxon>
        <taxon>Rhodymeniophycidae</taxon>
        <taxon>Gracilariales</taxon>
        <taxon>Gracilariaceae</taxon>
        <taxon>Gracilariopsis</taxon>
    </lineage>
</organism>
<comment type="subcellular location">
    <subcellularLocation>
        <location evidence="1">Nucleus</location>
    </subcellularLocation>
</comment>
<dbReference type="GO" id="GO:0046983">
    <property type="term" value="F:protein dimerization activity"/>
    <property type="evidence" value="ECO:0007669"/>
    <property type="project" value="InterPro"/>
</dbReference>
<dbReference type="GO" id="GO:0003677">
    <property type="term" value="F:DNA binding"/>
    <property type="evidence" value="ECO:0007669"/>
    <property type="project" value="UniProtKB-KW"/>
</dbReference>
<dbReference type="PRINTS" id="PR00404">
    <property type="entry name" value="MADSDOMAIN"/>
</dbReference>
<dbReference type="InterPro" id="IPR050142">
    <property type="entry name" value="MADS-box/MEF2_TF"/>
</dbReference>
<keyword evidence="5" id="KW-0539">Nucleus</keyword>
<dbReference type="GO" id="GO:0005634">
    <property type="term" value="C:nucleus"/>
    <property type="evidence" value="ECO:0007669"/>
    <property type="project" value="UniProtKB-SubCell"/>
</dbReference>
<evidence type="ECO:0000256" key="5">
    <source>
        <dbReference type="ARBA" id="ARBA00023242"/>
    </source>
</evidence>
<evidence type="ECO:0000256" key="4">
    <source>
        <dbReference type="ARBA" id="ARBA00023163"/>
    </source>
</evidence>
<name>A0A2V3J2L1_9FLOR</name>
<dbReference type="PROSITE" id="PS50066">
    <property type="entry name" value="MADS_BOX_2"/>
    <property type="match status" value="1"/>
</dbReference>
<feature type="compositionally biased region" description="Polar residues" evidence="6">
    <location>
        <begin position="169"/>
        <end position="180"/>
    </location>
</feature>
<accession>A0A2V3J2L1</accession>
<comment type="caution">
    <text evidence="8">The sequence shown here is derived from an EMBL/GenBank/DDBJ whole genome shotgun (WGS) entry which is preliminary data.</text>
</comment>
<dbReference type="Gene3D" id="3.40.1810.10">
    <property type="entry name" value="Transcription factor, MADS-box"/>
    <property type="match status" value="1"/>
</dbReference>
<keyword evidence="2" id="KW-0805">Transcription regulation</keyword>
<feature type="region of interest" description="Disordered" evidence="6">
    <location>
        <begin position="159"/>
        <end position="192"/>
    </location>
</feature>
<dbReference type="PANTHER" id="PTHR48019">
    <property type="entry name" value="SERUM RESPONSE FACTOR HOMOLOG"/>
    <property type="match status" value="1"/>
</dbReference>
<dbReference type="SUPFAM" id="SSF55455">
    <property type="entry name" value="SRF-like"/>
    <property type="match status" value="1"/>
</dbReference>
<dbReference type="Proteomes" id="UP000247409">
    <property type="component" value="Unassembled WGS sequence"/>
</dbReference>
<keyword evidence="9" id="KW-1185">Reference proteome</keyword>
<evidence type="ECO:0000256" key="2">
    <source>
        <dbReference type="ARBA" id="ARBA00023015"/>
    </source>
</evidence>
<keyword evidence="3" id="KW-0238">DNA-binding</keyword>
<dbReference type="SMART" id="SM00432">
    <property type="entry name" value="MADS"/>
    <property type="match status" value="1"/>
</dbReference>
<evidence type="ECO:0000256" key="3">
    <source>
        <dbReference type="ARBA" id="ARBA00023125"/>
    </source>
</evidence>
<feature type="compositionally biased region" description="Basic and acidic residues" evidence="6">
    <location>
        <begin position="181"/>
        <end position="192"/>
    </location>
</feature>
<evidence type="ECO:0000256" key="1">
    <source>
        <dbReference type="ARBA" id="ARBA00004123"/>
    </source>
</evidence>
<dbReference type="AlphaFoldDB" id="A0A2V3J2L1"/>
<protein>
    <submittedName>
        <fullName evidence="8">Myocyte-specific enhancer factor 2D</fullName>
    </submittedName>
</protein>
<feature type="domain" description="MADS-box" evidence="7">
    <location>
        <begin position="19"/>
        <end position="80"/>
    </location>
</feature>
<evidence type="ECO:0000259" key="7">
    <source>
        <dbReference type="PROSITE" id="PS50066"/>
    </source>
</evidence>
<dbReference type="EMBL" id="NBIV01000012">
    <property type="protein sequence ID" value="PXF48615.1"/>
    <property type="molecule type" value="Genomic_DNA"/>
</dbReference>
<keyword evidence="4" id="KW-0804">Transcription</keyword>
<proteinExistence type="predicted"/>
<evidence type="ECO:0000313" key="8">
    <source>
        <dbReference type="EMBL" id="PXF48615.1"/>
    </source>
</evidence>